<dbReference type="PANTHER" id="PTHR11183">
    <property type="entry name" value="GLYCOGENIN SUBFAMILY MEMBER"/>
    <property type="match status" value="1"/>
</dbReference>
<reference evidence="1 2" key="1">
    <citation type="journal article" date="2019" name="Sci. Rep.">
        <title>A multi-omics analysis of the grapevine pathogen Lasiodiplodia theobromae reveals that temperature affects the expression of virulence- and pathogenicity-related genes.</title>
        <authorList>
            <person name="Felix C."/>
            <person name="Meneses R."/>
            <person name="Goncalves M.F.M."/>
            <person name="Tilleman L."/>
            <person name="Duarte A.S."/>
            <person name="Jorrin-Novo J.V."/>
            <person name="Van de Peer Y."/>
            <person name="Deforce D."/>
            <person name="Van Nieuwerburgh F."/>
            <person name="Esteves A.C."/>
            <person name="Alves A."/>
        </authorList>
    </citation>
    <scope>NUCLEOTIDE SEQUENCE [LARGE SCALE GENOMIC DNA]</scope>
    <source>
        <strain evidence="1 2">LA-SOL3</strain>
    </source>
</reference>
<keyword evidence="2" id="KW-1185">Reference proteome</keyword>
<dbReference type="InterPro" id="IPR029044">
    <property type="entry name" value="Nucleotide-diphossugar_trans"/>
</dbReference>
<protein>
    <submittedName>
        <fullName evidence="1">Meiotically up-regulated protein</fullName>
    </submittedName>
</protein>
<proteinExistence type="predicted"/>
<dbReference type="AlphaFoldDB" id="A0A5N5D0Y9"/>
<dbReference type="Gene3D" id="3.90.550.10">
    <property type="entry name" value="Spore Coat Polysaccharide Biosynthesis Protein SpsA, Chain A"/>
    <property type="match status" value="1"/>
</dbReference>
<evidence type="ECO:0000313" key="2">
    <source>
        <dbReference type="Proteomes" id="UP000325902"/>
    </source>
</evidence>
<evidence type="ECO:0000313" key="1">
    <source>
        <dbReference type="EMBL" id="KAB2571300.1"/>
    </source>
</evidence>
<organism evidence="1 2">
    <name type="scientific">Lasiodiplodia theobromae</name>
    <dbReference type="NCBI Taxonomy" id="45133"/>
    <lineage>
        <taxon>Eukaryota</taxon>
        <taxon>Fungi</taxon>
        <taxon>Dikarya</taxon>
        <taxon>Ascomycota</taxon>
        <taxon>Pezizomycotina</taxon>
        <taxon>Dothideomycetes</taxon>
        <taxon>Dothideomycetes incertae sedis</taxon>
        <taxon>Botryosphaeriales</taxon>
        <taxon>Botryosphaeriaceae</taxon>
        <taxon>Lasiodiplodia</taxon>
    </lineage>
</organism>
<dbReference type="SUPFAM" id="SSF53448">
    <property type="entry name" value="Nucleotide-diphospho-sugar transferases"/>
    <property type="match status" value="1"/>
</dbReference>
<sequence length="339" mass="39021">MWSSRGVHFLIGLSAVLACLSLLSTIWLFHSTAATRLFDSLSTSTELKADKVFATFLTSSSDVELSPSEDNYFIATRMLIYQVLHAHETRLRHPVPFIVFVTNAVSASKRSRLTRDGATVIELAHLTADWVEPTESRWSDVMTKLRMWEMEQFGLIAFIDADMVLTRPIDSLFLDPAVRECTTRNRADSDVVKGPVPEPASYLLAAITQIEKGHDFPPIHRPHDLPNPYFFNAGLMVFRPDRALFALYEWVLGQPGVFDPGLPEQGLLNYVHQVNGNMLWTKLDPVWQTQYPSRNDVEHGVYMLHDKWWHVTHENETGELFRAWRWRMEGFYEAYDRLH</sequence>
<dbReference type="EMBL" id="VCHE01000105">
    <property type="protein sequence ID" value="KAB2571300.1"/>
    <property type="molecule type" value="Genomic_DNA"/>
</dbReference>
<dbReference type="InterPro" id="IPR050587">
    <property type="entry name" value="GNT1/Glycosyltrans_8"/>
</dbReference>
<comment type="caution">
    <text evidence="1">The sequence shown here is derived from an EMBL/GenBank/DDBJ whole genome shotgun (WGS) entry which is preliminary data.</text>
</comment>
<accession>A0A5N5D0Y9</accession>
<gene>
    <name evidence="1" type="primary">mug136_1</name>
    <name evidence="1" type="ORF">DBV05_g10039</name>
</gene>
<name>A0A5N5D0Y9_9PEZI</name>
<dbReference type="OrthoDB" id="2014201at2759"/>
<dbReference type="PROSITE" id="PS51257">
    <property type="entry name" value="PROKAR_LIPOPROTEIN"/>
    <property type="match status" value="1"/>
</dbReference>
<dbReference type="Proteomes" id="UP000325902">
    <property type="component" value="Unassembled WGS sequence"/>
</dbReference>